<dbReference type="AlphaFoldDB" id="A0A8J7P6J3"/>
<reference evidence="2" key="1">
    <citation type="submission" date="2021-02" db="EMBL/GenBank/DDBJ databases">
        <title>Genome-Resolved Metagenomics of a Microbial Community Performing Photosynthetic Biological Nutrient Removal.</title>
        <authorList>
            <person name="Mcdaniel E.A."/>
        </authorList>
    </citation>
    <scope>NUCLEOTIDE SEQUENCE</scope>
    <source>
        <strain evidence="2">UWPOB_OBS1</strain>
    </source>
</reference>
<dbReference type="EMBL" id="JAFLCK010000002">
    <property type="protein sequence ID" value="MBN8659159.1"/>
    <property type="molecule type" value="Genomic_DNA"/>
</dbReference>
<comment type="caution">
    <text evidence="2">The sequence shown here is derived from an EMBL/GenBank/DDBJ whole genome shotgun (WGS) entry which is preliminary data.</text>
</comment>
<proteinExistence type="predicted"/>
<keyword evidence="1" id="KW-0472">Membrane</keyword>
<accession>A0A8J7P6J3</accession>
<protein>
    <submittedName>
        <fullName evidence="2">DUF4239 domain-containing protein</fullName>
    </submittedName>
</protein>
<feature type="transmembrane region" description="Helical" evidence="1">
    <location>
        <begin position="42"/>
        <end position="61"/>
    </location>
</feature>
<gene>
    <name evidence="2" type="ORF">J0M35_02270</name>
</gene>
<keyword evidence="1" id="KW-1133">Transmembrane helix</keyword>
<dbReference type="Proteomes" id="UP000664277">
    <property type="component" value="Unassembled WGS sequence"/>
</dbReference>
<dbReference type="Pfam" id="PF14023">
    <property type="entry name" value="Bestrophin-like"/>
    <property type="match status" value="1"/>
</dbReference>
<organism evidence="2 3">
    <name type="scientific">Candidatus Obscuribacter phosphatis</name>
    <dbReference type="NCBI Taxonomy" id="1906157"/>
    <lineage>
        <taxon>Bacteria</taxon>
        <taxon>Bacillati</taxon>
        <taxon>Candidatus Melainabacteria</taxon>
        <taxon>Candidatus Obscuribacterales</taxon>
        <taxon>Candidatus Obscuribacteraceae</taxon>
        <taxon>Candidatus Obscuribacter</taxon>
    </lineage>
</organism>
<evidence type="ECO:0000313" key="2">
    <source>
        <dbReference type="EMBL" id="MBN8659159.1"/>
    </source>
</evidence>
<keyword evidence="1" id="KW-0812">Transmembrane</keyword>
<feature type="transmembrane region" description="Helical" evidence="1">
    <location>
        <begin position="206"/>
        <end position="229"/>
    </location>
</feature>
<evidence type="ECO:0000313" key="3">
    <source>
        <dbReference type="Proteomes" id="UP000664277"/>
    </source>
</evidence>
<name>A0A8J7P6J3_9BACT</name>
<evidence type="ECO:0000256" key="1">
    <source>
        <dbReference type="SAM" id="Phobius"/>
    </source>
</evidence>
<sequence>MNSYLAGFLAVCLTTALSVAGMLYVRRKVSFEVLVSYHEVAGYLLSVVGTLYAVLLGFVVVDTMQHAQDLRVLVDQEASGLANIYLLANGLPEPKREKLKGLCVRYADEIVSEEWKAMEKGGYSVKAFSSVWAIWKEITSIKPAEEDEKALHQELISQVCEMTQNRRTRIISAAHGVSPLLWVVLIVGGSFTVIFTYFFAVEHLKAQVIMTILVALTLALNIFLVFVFSSPFSGDFAVKPDSFRLDRMIFRYYDKGEPPPPEVMHNQF</sequence>
<feature type="transmembrane region" description="Helical" evidence="1">
    <location>
        <begin position="176"/>
        <end position="200"/>
    </location>
</feature>
<dbReference type="InterPro" id="IPR025333">
    <property type="entry name" value="DUF4239"/>
</dbReference>